<dbReference type="EMBL" id="OFSN01000068">
    <property type="protein sequence ID" value="SOY78352.1"/>
    <property type="molecule type" value="Genomic_DNA"/>
</dbReference>
<dbReference type="Proteomes" id="UP000257016">
    <property type="component" value="Unassembled WGS sequence"/>
</dbReference>
<dbReference type="AlphaFoldDB" id="A0A375CSD6"/>
<name>A0A375CSD6_9BURK</name>
<evidence type="ECO:0000313" key="1">
    <source>
        <dbReference type="EMBL" id="SOY78352.1"/>
    </source>
</evidence>
<comment type="caution">
    <text evidence="1">The sequence shown here is derived from an EMBL/GenBank/DDBJ whole genome shotgun (WGS) entry which is preliminary data.</text>
</comment>
<accession>A0A375CSD6</accession>
<gene>
    <name evidence="1" type="ORF">CBM2586_U20016</name>
</gene>
<organism evidence="1 2">
    <name type="scientific">Cupriavidus taiwanensis</name>
    <dbReference type="NCBI Taxonomy" id="164546"/>
    <lineage>
        <taxon>Bacteria</taxon>
        <taxon>Pseudomonadati</taxon>
        <taxon>Pseudomonadota</taxon>
        <taxon>Betaproteobacteria</taxon>
        <taxon>Burkholderiales</taxon>
        <taxon>Burkholderiaceae</taxon>
        <taxon>Cupriavidus</taxon>
    </lineage>
</organism>
<reference evidence="2" key="1">
    <citation type="submission" date="2018-01" db="EMBL/GenBank/DDBJ databases">
        <authorList>
            <person name="Gaut B.S."/>
            <person name="Morton B.R."/>
            <person name="Clegg M.T."/>
            <person name="Duvall M.R."/>
        </authorList>
    </citation>
    <scope>NUCLEOTIDE SEQUENCE [LARGE SCALE GENOMIC DNA]</scope>
</reference>
<sequence>MQPAQPARPVKPATPDIVGGGFFLLWTTFVVESRSALLRSRHTSRHTSRPRRIDLVALCHALFSTRWGTCPDGVLHPFFRSTYER</sequence>
<protein>
    <submittedName>
        <fullName evidence="1">Uncharacterized protein</fullName>
    </submittedName>
</protein>
<evidence type="ECO:0000313" key="2">
    <source>
        <dbReference type="Proteomes" id="UP000257016"/>
    </source>
</evidence>
<proteinExistence type="predicted"/>